<dbReference type="AlphaFoldDB" id="A0A265E850"/>
<evidence type="ECO:0000313" key="2">
    <source>
        <dbReference type="Proteomes" id="UP000216682"/>
    </source>
</evidence>
<evidence type="ECO:0000313" key="1">
    <source>
        <dbReference type="EMBL" id="OZT77782.1"/>
    </source>
</evidence>
<sequence>MKKILVGATLLVTMAVVNKKVASNRTINQTKSLPSVEIEFNTKPLQKFIADLQRELNSIK</sequence>
<dbReference type="EMBL" id="NPEZ01000001">
    <property type="protein sequence ID" value="OZT77782.1"/>
    <property type="molecule type" value="Genomic_DNA"/>
</dbReference>
<organism evidence="1 2">
    <name type="scientific">Salinicoccus roseus</name>
    <dbReference type="NCBI Taxonomy" id="45670"/>
    <lineage>
        <taxon>Bacteria</taxon>
        <taxon>Bacillati</taxon>
        <taxon>Bacillota</taxon>
        <taxon>Bacilli</taxon>
        <taxon>Bacillales</taxon>
        <taxon>Staphylococcaceae</taxon>
        <taxon>Salinicoccus</taxon>
    </lineage>
</organism>
<dbReference type="RefSeq" id="WP_094905329.1">
    <property type="nucleotide sequence ID" value="NZ_NPEZ01000001.1"/>
</dbReference>
<reference evidence="1 2" key="1">
    <citation type="submission" date="2017-07" db="EMBL/GenBank/DDBJ databases">
        <title>Shotgun whole genome sequences of three halophilic bacterial isolates.</title>
        <authorList>
            <person name="Pozzo T."/>
            <person name="Higdon S.M."/>
            <person name="Quillaguaman J."/>
        </authorList>
    </citation>
    <scope>NUCLEOTIDE SEQUENCE [LARGE SCALE GENOMIC DNA]</scope>
    <source>
        <strain evidence="1 2">BU-1</strain>
    </source>
</reference>
<dbReference type="Proteomes" id="UP000216682">
    <property type="component" value="Unassembled WGS sequence"/>
</dbReference>
<gene>
    <name evidence="1" type="ORF">CFN03_00385</name>
</gene>
<accession>A0A265E850</accession>
<comment type="caution">
    <text evidence="1">The sequence shown here is derived from an EMBL/GenBank/DDBJ whole genome shotgun (WGS) entry which is preliminary data.</text>
</comment>
<protein>
    <submittedName>
        <fullName evidence="1">Uncharacterized protein</fullName>
    </submittedName>
</protein>
<proteinExistence type="predicted"/>
<name>A0A265E850_9STAP</name>